<gene>
    <name evidence="1" type="ORF">SAMN06265222_101172</name>
</gene>
<keyword evidence="2" id="KW-1185">Reference proteome</keyword>
<organism evidence="1 2">
    <name type="scientific">Neorhodopirellula lusitana</name>
    <dbReference type="NCBI Taxonomy" id="445327"/>
    <lineage>
        <taxon>Bacteria</taxon>
        <taxon>Pseudomonadati</taxon>
        <taxon>Planctomycetota</taxon>
        <taxon>Planctomycetia</taxon>
        <taxon>Pirellulales</taxon>
        <taxon>Pirellulaceae</taxon>
        <taxon>Neorhodopirellula</taxon>
    </lineage>
</organism>
<name>A0ABY1PN54_9BACT</name>
<protein>
    <submittedName>
        <fullName evidence="1">Uncharacterized protein</fullName>
    </submittedName>
</protein>
<sequence length="80" mass="8688">MSPDFGAASFRLEPGCLSSVRQNLVCLNSVRQNSGELCHGYYGVSVANQPISNRIRSAAIVTLVAAMDSRRACCEKRTPR</sequence>
<reference evidence="1 2" key="1">
    <citation type="submission" date="2017-05" db="EMBL/GenBank/DDBJ databases">
        <authorList>
            <person name="Varghese N."/>
            <person name="Submissions S."/>
        </authorList>
    </citation>
    <scope>NUCLEOTIDE SEQUENCE [LARGE SCALE GENOMIC DNA]</scope>
    <source>
        <strain evidence="1 2">DSM 25457</strain>
    </source>
</reference>
<dbReference type="Proteomes" id="UP001158067">
    <property type="component" value="Unassembled WGS sequence"/>
</dbReference>
<evidence type="ECO:0000313" key="1">
    <source>
        <dbReference type="EMBL" id="SMP38690.1"/>
    </source>
</evidence>
<dbReference type="EMBL" id="FXUG01000001">
    <property type="protein sequence ID" value="SMP38690.1"/>
    <property type="molecule type" value="Genomic_DNA"/>
</dbReference>
<evidence type="ECO:0000313" key="2">
    <source>
        <dbReference type="Proteomes" id="UP001158067"/>
    </source>
</evidence>
<comment type="caution">
    <text evidence="1">The sequence shown here is derived from an EMBL/GenBank/DDBJ whole genome shotgun (WGS) entry which is preliminary data.</text>
</comment>
<proteinExistence type="predicted"/>
<accession>A0ABY1PN54</accession>